<accession>A0A3G3M5N9</accession>
<dbReference type="SUPFAM" id="SSF49503">
    <property type="entry name" value="Cupredoxins"/>
    <property type="match status" value="1"/>
</dbReference>
<dbReference type="SUPFAM" id="SSF50017">
    <property type="entry name" value="gp9"/>
    <property type="match status" value="1"/>
</dbReference>
<evidence type="ECO:0000259" key="1">
    <source>
        <dbReference type="Pfam" id="PF07880"/>
    </source>
</evidence>
<dbReference type="Proteomes" id="UP000281181">
    <property type="component" value="Segment"/>
</dbReference>
<dbReference type="Gene3D" id="2.60.40.420">
    <property type="entry name" value="Cupredoxins - blue copper proteins"/>
    <property type="match status" value="1"/>
</dbReference>
<dbReference type="GO" id="GO:0019076">
    <property type="term" value="P:viral release from host cell"/>
    <property type="evidence" value="ECO:0007669"/>
    <property type="project" value="InterPro"/>
</dbReference>
<organism evidence="2 3">
    <name type="scientific">Synechococcus phage S-P4</name>
    <dbReference type="NCBI Taxonomy" id="2484640"/>
    <lineage>
        <taxon>Viruses</taxon>
        <taxon>Duplodnaviria</taxon>
        <taxon>Heunggongvirae</taxon>
        <taxon>Uroviricota</taxon>
        <taxon>Caudoviricetes</taxon>
        <taxon>Pantevenvirales</taxon>
        <taxon>Kyanoviridae</taxon>
        <taxon>Leucotheavirus</taxon>
        <taxon>Leucotheavirus sp4</taxon>
    </lineage>
</organism>
<dbReference type="InterPro" id="IPR008972">
    <property type="entry name" value="Cupredoxin"/>
</dbReference>
<dbReference type="Gene3D" id="1.20.5.960">
    <property type="entry name" value="Bacteriophage t4 gene product 9 (gp9)"/>
    <property type="match status" value="1"/>
</dbReference>
<dbReference type="InterPro" id="IPR036240">
    <property type="entry name" value="Gp9-like_sf"/>
</dbReference>
<protein>
    <submittedName>
        <fullName evidence="2">Baseplate wedge tail fiber connector</fullName>
    </submittedName>
</protein>
<sequence length="415" mass="43368">MSKQIIGIGASANDNTGDTLRAGGDKINDNFNEVYGAIGNGTDVQLSVSGPTLNQVLKYTSNNRFEPGNLDTLTAALNVNGNEIISASNGNIILNPNGTGDVNISHGSVTSVFDGATGVIDFPTKIQYKNQYATLSSAPAIANYKGYFFTVDGDDSPYVNINITAGGVGDTRAKILTQYSSVDALLDVDTTTTAPTNNQVLKWNASSSKWLPGDDAAGIASINLFATVTADTGSTTANTQTDTLTIAGGADIVTSVVGDTVTVAFNGTIPTTFAAMTDTDMSSGAQFGTPTQGDSLFWNGSDWIVTRSPITWWEINANGSSDFTFQGPGFPSTANDPTLYVNRGFTYAFDNSVQGGAHPFRIQSTQGLAGNPYTAGQSGSGSNVLYWTVPMDAPSTLYYQCTIHAAMQGTINVIS</sequence>
<dbReference type="KEGG" id="vg:55007248"/>
<dbReference type="GeneID" id="55007248"/>
<proteinExistence type="predicted"/>
<evidence type="ECO:0000313" key="3">
    <source>
        <dbReference type="Proteomes" id="UP000281181"/>
    </source>
</evidence>
<dbReference type="RefSeq" id="YP_009816014.1">
    <property type="nucleotide sequence ID" value="NC_048102.1"/>
</dbReference>
<evidence type="ECO:0000313" key="2">
    <source>
        <dbReference type="EMBL" id="AYR01829.1"/>
    </source>
</evidence>
<dbReference type="EMBL" id="MH920639">
    <property type="protein sequence ID" value="AYR01829.1"/>
    <property type="molecule type" value="Genomic_DNA"/>
</dbReference>
<name>A0A3G3M5N9_9CAUD</name>
<keyword evidence="3" id="KW-1185">Reference proteome</keyword>
<feature type="domain" description="Baseplate structural protein Gp9/Gp10 N-terminal" evidence="1">
    <location>
        <begin position="3"/>
        <end position="103"/>
    </location>
</feature>
<dbReference type="Pfam" id="PF07880">
    <property type="entry name" value="T4_gp9_10_N"/>
    <property type="match status" value="1"/>
</dbReference>
<dbReference type="InterPro" id="IPR008987">
    <property type="entry name" value="Baseplate_struct_prot_Gp9/10_N"/>
</dbReference>
<reference evidence="2 3" key="1">
    <citation type="submission" date="2018-09" db="EMBL/GenBank/DDBJ databases">
        <authorList>
            <person name="You S."/>
        </authorList>
    </citation>
    <scope>NUCLEOTIDE SEQUENCE [LARGE SCALE GENOMIC DNA]</scope>
</reference>